<keyword evidence="2" id="KW-0472">Membrane</keyword>
<dbReference type="Proteomes" id="UP000481153">
    <property type="component" value="Unassembled WGS sequence"/>
</dbReference>
<dbReference type="PANTHER" id="PTHR45856">
    <property type="entry name" value="ALPHA/BETA-HYDROLASES SUPERFAMILY PROTEIN"/>
    <property type="match status" value="1"/>
</dbReference>
<feature type="transmembrane region" description="Helical" evidence="2">
    <location>
        <begin position="648"/>
        <end position="666"/>
    </location>
</feature>
<feature type="transmembrane region" description="Helical" evidence="2">
    <location>
        <begin position="256"/>
        <end position="274"/>
    </location>
</feature>
<dbReference type="VEuPathDB" id="FungiDB:AeMF1_015754"/>
<comment type="caution">
    <text evidence="5">The sequence shown here is derived from an EMBL/GenBank/DDBJ whole genome shotgun (WGS) entry which is preliminary data.</text>
</comment>
<feature type="region of interest" description="Disordered" evidence="1">
    <location>
        <begin position="733"/>
        <end position="759"/>
    </location>
</feature>
<evidence type="ECO:0000256" key="3">
    <source>
        <dbReference type="SAM" id="SignalP"/>
    </source>
</evidence>
<dbReference type="EMBL" id="VJMJ01000084">
    <property type="protein sequence ID" value="KAF0737444.1"/>
    <property type="molecule type" value="Genomic_DNA"/>
</dbReference>
<feature type="domain" description="Fungal lipase-type" evidence="4">
    <location>
        <begin position="857"/>
        <end position="1000"/>
    </location>
</feature>
<dbReference type="InterPro" id="IPR029058">
    <property type="entry name" value="AB_hydrolase_fold"/>
</dbReference>
<evidence type="ECO:0000313" key="6">
    <source>
        <dbReference type="Proteomes" id="UP000481153"/>
    </source>
</evidence>
<dbReference type="CDD" id="cd00519">
    <property type="entry name" value="Lipase_3"/>
    <property type="match status" value="1"/>
</dbReference>
<dbReference type="SUPFAM" id="SSF53474">
    <property type="entry name" value="alpha/beta-Hydrolases"/>
    <property type="match status" value="1"/>
</dbReference>
<dbReference type="Gene3D" id="3.40.50.1820">
    <property type="entry name" value="alpha/beta hydrolase"/>
    <property type="match status" value="1"/>
</dbReference>
<feature type="transmembrane region" description="Helical" evidence="2">
    <location>
        <begin position="528"/>
        <end position="549"/>
    </location>
</feature>
<evidence type="ECO:0000259" key="4">
    <source>
        <dbReference type="Pfam" id="PF01764"/>
    </source>
</evidence>
<proteinExistence type="predicted"/>
<feature type="compositionally biased region" description="Polar residues" evidence="1">
    <location>
        <begin position="733"/>
        <end position="753"/>
    </location>
</feature>
<feature type="transmembrane region" description="Helical" evidence="2">
    <location>
        <begin position="569"/>
        <end position="595"/>
    </location>
</feature>
<dbReference type="AlphaFoldDB" id="A0A6G0XBQ6"/>
<reference evidence="5 6" key="1">
    <citation type="submission" date="2019-07" db="EMBL/GenBank/DDBJ databases">
        <title>Genomics analysis of Aphanomyces spp. identifies a new class of oomycete effector associated with host adaptation.</title>
        <authorList>
            <person name="Gaulin E."/>
        </authorList>
    </citation>
    <scope>NUCLEOTIDE SEQUENCE [LARGE SCALE GENOMIC DNA]</scope>
    <source>
        <strain evidence="5 6">ATCC 201684</strain>
    </source>
</reference>
<feature type="signal peptide" evidence="3">
    <location>
        <begin position="1"/>
        <end position="22"/>
    </location>
</feature>
<dbReference type="InterPro" id="IPR051218">
    <property type="entry name" value="Sec_MonoDiacylglyc_Lipase"/>
</dbReference>
<evidence type="ECO:0000313" key="5">
    <source>
        <dbReference type="EMBL" id="KAF0737444.1"/>
    </source>
</evidence>
<dbReference type="PANTHER" id="PTHR45856:SF24">
    <property type="entry name" value="FUNGAL LIPASE-LIKE DOMAIN-CONTAINING PROTEIN"/>
    <property type="match status" value="1"/>
</dbReference>
<sequence>MRRWIVATVALSFAAAASQTGAWEATTCGGNLLSKSSEYGCALGRCKCWPVISTCDSSPGCDGDDLTSLAICQGQCKPTTLGILLNIVRWLFILGCPLAVFCYQVLKIRPATKTNSNESPSTDVDGQNGIEQVFRREQLLDVLLNQVNKQRQMMGNVVWHITHPLASEETIAVRRQRRRRRNSYHYQPDASYVQASTPVVSHDQGGDLAFPPDESEPRNQLDEYIDLTKVNSGRARGAYTIKMNPQTYLETMHENVVPSLWLCIIVLLVAILVFEFHPLQLTSKAVLVNPSSCISESGHPCEHLNWTNITLRQYRIEFEQSQLPSGAELLALELQLVDHSKPLDKVHDMGLYHLSLSTPKASHPVVQNYTNKLAFTCNKSTCSTISLAAVSLQRYDAALFDLRQRSFVIELEFTPPSVSRFDDAFPAFQLHVTFYVNTKAWLGIAIRCFLGLISTLFLVHFVWSLHKFALQRYAETIDTKSVYFHVWGHMSLERHLMVLMLFVLAVNDCPLMLFLNLPFVGAARQSYIIFRTVWETLSYVIILTSLMVIMDSYRKDCRQFSDGASLRIIGLWSILAKVGLAACVVLLRLGLLLFFRRSKDEMTHHDQWMPIVDILLVVAGISIFLYVAGVVHHVLEAQPYTQTRYLSLSFRYVTMVAFAILALLLLESVTTSAYPQVSTTKPTEYKATPLILDVSVAVLVSFLVLAYYPPSKLEPGLIPRGYVIREKRQYAVTPQENNSGAPSAFNTENTSPPSERPAGGRLQRMGAFRAKSISRPHHLLCLETASLLLNCSRYAYYRSSLFLSEDTGDDGVVKNPAAAYVNQFALMRDGLEEVLQVIDEQTDTNCLILHADFRIIFAFRGTVSKANVKTDLDVALDPIPWLPDELDTTQAPFAHRGFLRAYGAVRERCHAALDSLLARYGKQGLASDLVHVYCTGHSLGGALATLAALDFKLNMKLLVVLYNYGSPRVGSHGFSRLFNANISLAFRLVNEGDIICGLPQRVSTNCFGQGKKLYKHIGTEVVMDGKINGDFIIRPTFAEKNLIVEVRKRPGRHYLKGYKENLQVILDVALRNEKPVGDYHLPTALDEALYHDSMDDEEL</sequence>
<keyword evidence="2" id="KW-1133">Transmembrane helix</keyword>
<feature type="transmembrane region" description="Helical" evidence="2">
    <location>
        <begin position="687"/>
        <end position="708"/>
    </location>
</feature>
<keyword evidence="2" id="KW-0812">Transmembrane</keyword>
<accession>A0A6G0XBQ6</accession>
<feature type="chain" id="PRO_5026271408" description="Fungal lipase-type domain-containing protein" evidence="3">
    <location>
        <begin position="23"/>
        <end position="1099"/>
    </location>
</feature>
<evidence type="ECO:0000256" key="2">
    <source>
        <dbReference type="SAM" id="Phobius"/>
    </source>
</evidence>
<name>A0A6G0XBQ6_9STRA</name>
<feature type="transmembrane region" description="Helical" evidence="2">
    <location>
        <begin position="607"/>
        <end position="628"/>
    </location>
</feature>
<dbReference type="Pfam" id="PF01764">
    <property type="entry name" value="Lipase_3"/>
    <property type="match status" value="1"/>
</dbReference>
<keyword evidence="6" id="KW-1185">Reference proteome</keyword>
<keyword evidence="3" id="KW-0732">Signal</keyword>
<dbReference type="GO" id="GO:0006629">
    <property type="term" value="P:lipid metabolic process"/>
    <property type="evidence" value="ECO:0007669"/>
    <property type="project" value="InterPro"/>
</dbReference>
<dbReference type="InterPro" id="IPR002921">
    <property type="entry name" value="Fungal_lipase-type"/>
</dbReference>
<feature type="transmembrane region" description="Helical" evidence="2">
    <location>
        <begin position="440"/>
        <end position="463"/>
    </location>
</feature>
<evidence type="ECO:0000256" key="1">
    <source>
        <dbReference type="SAM" id="MobiDB-lite"/>
    </source>
</evidence>
<protein>
    <recommendedName>
        <fullName evidence="4">Fungal lipase-type domain-containing protein</fullName>
    </recommendedName>
</protein>
<gene>
    <name evidence="5" type="ORF">Ae201684_006606</name>
</gene>
<feature type="transmembrane region" description="Helical" evidence="2">
    <location>
        <begin position="496"/>
        <end position="516"/>
    </location>
</feature>
<organism evidence="5 6">
    <name type="scientific">Aphanomyces euteiches</name>
    <dbReference type="NCBI Taxonomy" id="100861"/>
    <lineage>
        <taxon>Eukaryota</taxon>
        <taxon>Sar</taxon>
        <taxon>Stramenopiles</taxon>
        <taxon>Oomycota</taxon>
        <taxon>Saprolegniomycetes</taxon>
        <taxon>Saprolegniales</taxon>
        <taxon>Verrucalvaceae</taxon>
        <taxon>Aphanomyces</taxon>
    </lineage>
</organism>